<dbReference type="Proteomes" id="UP000678393">
    <property type="component" value="Unassembled WGS sequence"/>
</dbReference>
<dbReference type="AlphaFoldDB" id="A0A8S3YHW6"/>
<accession>A0A8S3YHW6</accession>
<evidence type="ECO:0000313" key="4">
    <source>
        <dbReference type="EMBL" id="CAG5115125.1"/>
    </source>
</evidence>
<dbReference type="Pfam" id="PF07714">
    <property type="entry name" value="PK_Tyr_Ser-Thr"/>
    <property type="match status" value="1"/>
</dbReference>
<keyword evidence="5" id="KW-1185">Reference proteome</keyword>
<feature type="region of interest" description="Disordered" evidence="2">
    <location>
        <begin position="6"/>
        <end position="30"/>
    </location>
</feature>
<name>A0A8S3YHW6_9EUPU</name>
<dbReference type="OrthoDB" id="2431000at2759"/>
<dbReference type="PROSITE" id="PS50011">
    <property type="entry name" value="PROTEIN_KINASE_DOM"/>
    <property type="match status" value="1"/>
</dbReference>
<dbReference type="InterPro" id="IPR011009">
    <property type="entry name" value="Kinase-like_dom_sf"/>
</dbReference>
<dbReference type="InterPro" id="IPR001245">
    <property type="entry name" value="Ser-Thr/Tyr_kinase_cat_dom"/>
</dbReference>
<feature type="binding site" evidence="1">
    <location>
        <position position="75"/>
    </location>
    <ligand>
        <name>ATP</name>
        <dbReference type="ChEBI" id="CHEBI:30616"/>
    </ligand>
</feature>
<keyword evidence="1" id="KW-0547">Nucleotide-binding</keyword>
<dbReference type="GO" id="GO:0005524">
    <property type="term" value="F:ATP binding"/>
    <property type="evidence" value="ECO:0007669"/>
    <property type="project" value="UniProtKB-UniRule"/>
</dbReference>
<gene>
    <name evidence="4" type="ORF">CUNI_LOCUS683</name>
</gene>
<proteinExistence type="predicted"/>
<evidence type="ECO:0000313" key="5">
    <source>
        <dbReference type="Proteomes" id="UP000678393"/>
    </source>
</evidence>
<feature type="non-terminal residue" evidence="4">
    <location>
        <position position="81"/>
    </location>
</feature>
<reference evidence="4" key="1">
    <citation type="submission" date="2021-04" db="EMBL/GenBank/DDBJ databases">
        <authorList>
            <consortium name="Molecular Ecology Group"/>
        </authorList>
    </citation>
    <scope>NUCLEOTIDE SEQUENCE</scope>
</reference>
<dbReference type="SUPFAM" id="SSF56112">
    <property type="entry name" value="Protein kinase-like (PK-like)"/>
    <property type="match status" value="1"/>
</dbReference>
<evidence type="ECO:0000256" key="1">
    <source>
        <dbReference type="PROSITE-ProRule" id="PRU10141"/>
    </source>
</evidence>
<keyword evidence="1" id="KW-0067">ATP-binding</keyword>
<dbReference type="Gene3D" id="3.30.200.20">
    <property type="entry name" value="Phosphorylase Kinase, domain 1"/>
    <property type="match status" value="1"/>
</dbReference>
<evidence type="ECO:0000256" key="2">
    <source>
        <dbReference type="SAM" id="MobiDB-lite"/>
    </source>
</evidence>
<comment type="caution">
    <text evidence="4">The sequence shown here is derived from an EMBL/GenBank/DDBJ whole genome shotgun (WGS) entry which is preliminary data.</text>
</comment>
<feature type="domain" description="Protein kinase" evidence="3">
    <location>
        <begin position="41"/>
        <end position="81"/>
    </location>
</feature>
<organism evidence="4 5">
    <name type="scientific">Candidula unifasciata</name>
    <dbReference type="NCBI Taxonomy" id="100452"/>
    <lineage>
        <taxon>Eukaryota</taxon>
        <taxon>Metazoa</taxon>
        <taxon>Spiralia</taxon>
        <taxon>Lophotrochozoa</taxon>
        <taxon>Mollusca</taxon>
        <taxon>Gastropoda</taxon>
        <taxon>Heterobranchia</taxon>
        <taxon>Euthyneura</taxon>
        <taxon>Panpulmonata</taxon>
        <taxon>Eupulmonata</taxon>
        <taxon>Stylommatophora</taxon>
        <taxon>Helicina</taxon>
        <taxon>Helicoidea</taxon>
        <taxon>Geomitridae</taxon>
        <taxon>Candidula</taxon>
    </lineage>
</organism>
<dbReference type="EMBL" id="CAJHNH020000076">
    <property type="protein sequence ID" value="CAG5115125.1"/>
    <property type="molecule type" value="Genomic_DNA"/>
</dbReference>
<dbReference type="InterPro" id="IPR017441">
    <property type="entry name" value="Protein_kinase_ATP_BS"/>
</dbReference>
<protein>
    <recommendedName>
        <fullName evidence="3">Protein kinase domain-containing protein</fullName>
    </recommendedName>
</protein>
<evidence type="ECO:0000259" key="3">
    <source>
        <dbReference type="PROSITE" id="PS50011"/>
    </source>
</evidence>
<dbReference type="GO" id="GO:0004672">
    <property type="term" value="F:protein kinase activity"/>
    <property type="evidence" value="ECO:0007669"/>
    <property type="project" value="InterPro"/>
</dbReference>
<dbReference type="PROSITE" id="PS00107">
    <property type="entry name" value="PROTEIN_KINASE_ATP"/>
    <property type="match status" value="1"/>
</dbReference>
<dbReference type="InterPro" id="IPR000719">
    <property type="entry name" value="Prot_kinase_dom"/>
</dbReference>
<sequence>MFILLLPRSSRPGNKQGQPVELSPLNPKSTTRAKEFPMQNIRFLQELGEGAFGKVYKGELTGLHRESSVTKVAIKTLKENA</sequence>